<dbReference type="RefSeq" id="WP_182384991.1">
    <property type="nucleotide sequence ID" value="NZ_CP059833.1"/>
</dbReference>
<dbReference type="Proteomes" id="UP000515570">
    <property type="component" value="Chromosome"/>
</dbReference>
<proteinExistence type="predicted"/>
<reference evidence="1 2" key="1">
    <citation type="submission" date="2020-07" db="EMBL/GenBank/DDBJ databases">
        <title>non toxigenic Corynebacterium sp. nov from a clinical source.</title>
        <authorList>
            <person name="Bernier A.-M."/>
            <person name="Bernard K."/>
        </authorList>
    </citation>
    <scope>NUCLEOTIDE SEQUENCE [LARGE SCALE GENOMIC DNA]</scope>
    <source>
        <strain evidence="2">NML 93-0612</strain>
    </source>
</reference>
<keyword evidence="2" id="KW-1185">Reference proteome</keyword>
<dbReference type="EMBL" id="CP059833">
    <property type="protein sequence ID" value="QMV84181.1"/>
    <property type="molecule type" value="Genomic_DNA"/>
</dbReference>
<name>A0A7G5FC40_9CORY</name>
<accession>A0A7G5FC40</accession>
<gene>
    <name evidence="1" type="ORF">HW450_07270</name>
</gene>
<organism evidence="1 2">
    <name type="scientific">Corynebacterium hindlerae</name>
    <dbReference type="NCBI Taxonomy" id="699041"/>
    <lineage>
        <taxon>Bacteria</taxon>
        <taxon>Bacillati</taxon>
        <taxon>Actinomycetota</taxon>
        <taxon>Actinomycetes</taxon>
        <taxon>Mycobacteriales</taxon>
        <taxon>Corynebacteriaceae</taxon>
        <taxon>Corynebacterium</taxon>
    </lineage>
</organism>
<evidence type="ECO:0000313" key="2">
    <source>
        <dbReference type="Proteomes" id="UP000515570"/>
    </source>
</evidence>
<protein>
    <submittedName>
        <fullName evidence="1">Uncharacterized protein</fullName>
    </submittedName>
</protein>
<dbReference type="AlphaFoldDB" id="A0A7G5FC40"/>
<sequence>MTTLQLKTFQPLPQVARLKETGTLTGDWDRICSCSWTEAYRGMVSNMATHGIDCAGNPPIWAWWGPLTLGDAFLLYDLEHDLPQGFATITFNAPSKLVFLSDYGEWNDTLFPYTPWTPDPLPPTPGQQLQATLPYLDLAWVTDISPLPTADFYELDWDSAV</sequence>
<evidence type="ECO:0000313" key="1">
    <source>
        <dbReference type="EMBL" id="QMV84181.1"/>
    </source>
</evidence>